<sequence>MRVELTKIVLERKIWLRFENENARSKTLLNSPPTRLALFQKKEKVSFGDGIADKSQLFSYRVTQVIVHVELSPQGLVIPALSVLDFYNVELHLVLVEADLIFVFEIEVL</sequence>
<comment type="caution">
    <text evidence="1">The sequence shown here is derived from an EMBL/GenBank/DDBJ whole genome shotgun (WGS) entry which is preliminary data.</text>
</comment>
<gene>
    <name evidence="1" type="ORF">DGG96_07310</name>
</gene>
<dbReference type="AlphaFoldDB" id="A0A317U2N3"/>
<protein>
    <submittedName>
        <fullName evidence="1">Uncharacterized protein</fullName>
    </submittedName>
</protein>
<evidence type="ECO:0000313" key="2">
    <source>
        <dbReference type="Proteomes" id="UP000247152"/>
    </source>
</evidence>
<evidence type="ECO:0000313" key="1">
    <source>
        <dbReference type="EMBL" id="PWY56294.1"/>
    </source>
</evidence>
<dbReference type="Proteomes" id="UP000247152">
    <property type="component" value="Unassembled WGS sequence"/>
</dbReference>
<accession>A0A317U2N3</accession>
<organism evidence="1 2">
    <name type="scientific">Legionella qingyii</name>
    <dbReference type="NCBI Taxonomy" id="2184757"/>
    <lineage>
        <taxon>Bacteria</taxon>
        <taxon>Pseudomonadati</taxon>
        <taxon>Pseudomonadota</taxon>
        <taxon>Gammaproteobacteria</taxon>
        <taxon>Legionellales</taxon>
        <taxon>Legionellaceae</taxon>
        <taxon>Legionella</taxon>
    </lineage>
</organism>
<name>A0A317U2N3_9GAMM</name>
<proteinExistence type="predicted"/>
<reference evidence="1 2" key="1">
    <citation type="submission" date="2018-05" db="EMBL/GenBank/DDBJ databases">
        <title>Legionella qingyii sp.nov., whole genome shotgun sequence.</title>
        <authorList>
            <person name="Wu H."/>
            <person name="Zhu Q."/>
            <person name="Hu C."/>
        </authorList>
    </citation>
    <scope>NUCLEOTIDE SEQUENCE [LARGE SCALE GENOMIC DNA]</scope>
    <source>
        <strain evidence="1 2">HEB18</strain>
    </source>
</reference>
<dbReference type="EMBL" id="QHJG01000009">
    <property type="protein sequence ID" value="PWY56294.1"/>
    <property type="molecule type" value="Genomic_DNA"/>
</dbReference>